<evidence type="ECO:0000259" key="1">
    <source>
        <dbReference type="SMART" id="SM00327"/>
    </source>
</evidence>
<comment type="caution">
    <text evidence="2">The sequence shown here is derived from an EMBL/GenBank/DDBJ whole genome shotgun (WGS) entry which is preliminary data.</text>
</comment>
<dbReference type="Pfam" id="PF00092">
    <property type="entry name" value="VWA"/>
    <property type="match status" value="1"/>
</dbReference>
<evidence type="ECO:0000313" key="2">
    <source>
        <dbReference type="EMBL" id="PWS34461.1"/>
    </source>
</evidence>
<protein>
    <recommendedName>
        <fullName evidence="1">VWFA domain-containing protein</fullName>
    </recommendedName>
</protein>
<dbReference type="InterPro" id="IPR036465">
    <property type="entry name" value="vWFA_dom_sf"/>
</dbReference>
<proteinExistence type="predicted"/>
<feature type="domain" description="VWFA" evidence="1">
    <location>
        <begin position="21"/>
        <end position="199"/>
    </location>
</feature>
<evidence type="ECO:0000313" key="3">
    <source>
        <dbReference type="Proteomes" id="UP000245765"/>
    </source>
</evidence>
<dbReference type="SUPFAM" id="SSF53300">
    <property type="entry name" value="vWA-like"/>
    <property type="match status" value="1"/>
</dbReference>
<dbReference type="RefSeq" id="WP_109873434.1">
    <property type="nucleotide sequence ID" value="NZ_QGNA01000007.1"/>
</dbReference>
<accession>A0A317F5M9</accession>
<organism evidence="2 3">
    <name type="scientific">Falsiroseomonas bella</name>
    <dbReference type="NCBI Taxonomy" id="2184016"/>
    <lineage>
        <taxon>Bacteria</taxon>
        <taxon>Pseudomonadati</taxon>
        <taxon>Pseudomonadota</taxon>
        <taxon>Alphaproteobacteria</taxon>
        <taxon>Acetobacterales</taxon>
        <taxon>Roseomonadaceae</taxon>
        <taxon>Falsiroseomonas</taxon>
    </lineage>
</organism>
<dbReference type="Proteomes" id="UP000245765">
    <property type="component" value="Unassembled WGS sequence"/>
</dbReference>
<dbReference type="AlphaFoldDB" id="A0A317F5M9"/>
<dbReference type="InterPro" id="IPR011392">
    <property type="entry name" value="Tellurite-R_TerY"/>
</dbReference>
<reference evidence="3" key="1">
    <citation type="submission" date="2018-05" db="EMBL/GenBank/DDBJ databases">
        <authorList>
            <person name="Du Z."/>
            <person name="Wang X."/>
        </authorList>
    </citation>
    <scope>NUCLEOTIDE SEQUENCE [LARGE SCALE GENOMIC DNA]</scope>
    <source>
        <strain evidence="3">CQN31</strain>
    </source>
</reference>
<dbReference type="SMART" id="SM00327">
    <property type="entry name" value="VWA"/>
    <property type="match status" value="1"/>
</dbReference>
<keyword evidence="3" id="KW-1185">Reference proteome</keyword>
<dbReference type="OrthoDB" id="9806395at2"/>
<gene>
    <name evidence="2" type="ORF">DFH01_25960</name>
</gene>
<dbReference type="InterPro" id="IPR002035">
    <property type="entry name" value="VWF_A"/>
</dbReference>
<dbReference type="Gene3D" id="3.40.50.410">
    <property type="entry name" value="von Willebrand factor, type A domain"/>
    <property type="match status" value="1"/>
</dbReference>
<sequence length="226" mass="24495">MSSSDQIPFAYPDLVANPEPRCPCLLLLDTSYSMNGQPIAELNEGLRTFKEELTSDSMAMQRVEVAMMTFGPVQTLLDFQTADVFQPPHLTASGDTPMGAAITQGLDMLEARKATYKQAGVGYYRPWVFLITDGAPTDHWQAAADRVRAGDGSERKAFSFFAVGVEGADMGRLTQICSPSRPPIKLKGLSFRELFIWLSSSLSGVARSQPGQMVALPPPTGWSAVG</sequence>
<dbReference type="EMBL" id="QGNA01000007">
    <property type="protein sequence ID" value="PWS34461.1"/>
    <property type="molecule type" value="Genomic_DNA"/>
</dbReference>
<dbReference type="PIRSF" id="PIRSF020634">
    <property type="entry name" value="TerY_vWA"/>
    <property type="match status" value="1"/>
</dbReference>
<name>A0A317F5M9_9PROT</name>